<dbReference type="Gene3D" id="3.20.20.80">
    <property type="entry name" value="Glycosidases"/>
    <property type="match status" value="1"/>
</dbReference>
<evidence type="ECO:0000256" key="1">
    <source>
        <dbReference type="ARBA" id="ARBA00001678"/>
    </source>
</evidence>
<keyword evidence="4 5" id="KW-0326">Glycosidase</keyword>
<gene>
    <name evidence="8" type="ordered locus">Haur_2181</name>
</gene>
<comment type="similarity">
    <text evidence="5">Belongs to the glycosyl hydrolase 5 (cellulase A) family.</text>
</comment>
<dbReference type="BioCyc" id="HAUR316274:GHYA-2209-MONOMER"/>
<keyword evidence="6" id="KW-0472">Membrane</keyword>
<dbReference type="InterPro" id="IPR045053">
    <property type="entry name" value="MAN-like"/>
</dbReference>
<evidence type="ECO:0000256" key="6">
    <source>
        <dbReference type="SAM" id="Phobius"/>
    </source>
</evidence>
<comment type="catalytic activity">
    <reaction evidence="1">
        <text>Random hydrolysis of (1-&gt;4)-beta-D-mannosidic linkages in mannans, galactomannans and glucomannans.</text>
        <dbReference type="EC" id="3.2.1.78"/>
    </reaction>
</comment>
<accession>A9AX13</accession>
<keyword evidence="6" id="KW-0812">Transmembrane</keyword>
<dbReference type="AlphaFoldDB" id="A9AX13"/>
<dbReference type="GO" id="GO:0000272">
    <property type="term" value="P:polysaccharide catabolic process"/>
    <property type="evidence" value="ECO:0007669"/>
    <property type="project" value="InterPro"/>
</dbReference>
<dbReference type="HOGENOM" id="CLU_537241_0_0_0"/>
<dbReference type="eggNOG" id="COG3934">
    <property type="taxonomic scope" value="Bacteria"/>
</dbReference>
<dbReference type="InterPro" id="IPR001547">
    <property type="entry name" value="Glyco_hydro_5"/>
</dbReference>
<dbReference type="STRING" id="316274.Haur_2181"/>
<dbReference type="InterPro" id="IPR017853">
    <property type="entry name" value="GH"/>
</dbReference>
<dbReference type="EMBL" id="CP000875">
    <property type="protein sequence ID" value="ABX04821.1"/>
    <property type="molecule type" value="Genomic_DNA"/>
</dbReference>
<dbReference type="CAZy" id="GH5">
    <property type="family name" value="Glycoside Hydrolase Family 5"/>
</dbReference>
<dbReference type="GO" id="GO:0004553">
    <property type="term" value="F:hydrolase activity, hydrolyzing O-glycosyl compounds"/>
    <property type="evidence" value="ECO:0007669"/>
    <property type="project" value="InterPro"/>
</dbReference>
<sequence>MWFMSQRRFKIIIWLLFLLILGQCGWWGVGRVAWLVASFQQGADPASALKLPPMLPPEAAIATQWLPDDPDTGRVMEDFTRQQLTSDYGRAWLQWNLSLKIGRPYNLHTSFSGPALHYLTTSISTTENIKIDQIDTAHQLQLHFYAADGSIVALTDTQAEIYQMIYDADGEIVSAQWLYARYEIVMLLQDGTWRIRHWVRHELPTPIEPSYQPRPQLLQVNQQQLQLADQPFIARGVNYYPSKTPWLQFWPAYQPQQTTKDLALVQQLNLNSVRIFIPFEQFTEPYSTSLYLRSVTDFLDQADQANIKVIVTLFDFLGDYQLARWQATDSYLTTVVTALREHPAIMAWDVKNEPDRDYATASQVVVEAWLQHSIRQLRRLDPHHLITIGWSTPEAAERLYQDVDLVSFHYYGSTELLATHYQRLRQVVGEKPLLLTEIGMPTWNSPFFPHGHNQREQANYLTGLMQQAEAYNGFLIWTLFDIPEVPKAVAGFWPWQRGPQTQLGLYNETYEPKLISKVLLGLEPSPFIRWWEAWLKPFRITLIVLSMLGLIGGWQGYRRWKRKKHPKI</sequence>
<dbReference type="EC" id="3.2.1.78" evidence="2"/>
<evidence type="ECO:0000256" key="4">
    <source>
        <dbReference type="ARBA" id="ARBA00023295"/>
    </source>
</evidence>
<keyword evidence="9" id="KW-1185">Reference proteome</keyword>
<evidence type="ECO:0000256" key="5">
    <source>
        <dbReference type="RuleBase" id="RU361153"/>
    </source>
</evidence>
<evidence type="ECO:0000313" key="9">
    <source>
        <dbReference type="Proteomes" id="UP000000787"/>
    </source>
</evidence>
<dbReference type="KEGG" id="hau:Haur_2181"/>
<keyword evidence="6" id="KW-1133">Transmembrane helix</keyword>
<dbReference type="SUPFAM" id="SSF51445">
    <property type="entry name" value="(Trans)glycosidases"/>
    <property type="match status" value="1"/>
</dbReference>
<evidence type="ECO:0000259" key="7">
    <source>
        <dbReference type="Pfam" id="PF00150"/>
    </source>
</evidence>
<feature type="domain" description="Glycoside hydrolase family 5" evidence="7">
    <location>
        <begin position="252"/>
        <end position="445"/>
    </location>
</feature>
<organism evidence="8 9">
    <name type="scientific">Herpetosiphon aurantiacus (strain ATCC 23779 / DSM 785 / 114-95)</name>
    <dbReference type="NCBI Taxonomy" id="316274"/>
    <lineage>
        <taxon>Bacteria</taxon>
        <taxon>Bacillati</taxon>
        <taxon>Chloroflexota</taxon>
        <taxon>Chloroflexia</taxon>
        <taxon>Herpetosiphonales</taxon>
        <taxon>Herpetosiphonaceae</taxon>
        <taxon>Herpetosiphon</taxon>
    </lineage>
</organism>
<feature type="transmembrane region" description="Helical" evidence="6">
    <location>
        <begin position="538"/>
        <end position="557"/>
    </location>
</feature>
<dbReference type="Proteomes" id="UP000000787">
    <property type="component" value="Chromosome"/>
</dbReference>
<evidence type="ECO:0000313" key="8">
    <source>
        <dbReference type="EMBL" id="ABX04821.1"/>
    </source>
</evidence>
<proteinExistence type="inferred from homology"/>
<evidence type="ECO:0000256" key="2">
    <source>
        <dbReference type="ARBA" id="ARBA00012706"/>
    </source>
</evidence>
<protein>
    <recommendedName>
        <fullName evidence="2">mannan endo-1,4-beta-mannosidase</fullName>
        <ecNumber evidence="2">3.2.1.78</ecNumber>
    </recommendedName>
</protein>
<dbReference type="Pfam" id="PF00150">
    <property type="entry name" value="Cellulase"/>
    <property type="match status" value="1"/>
</dbReference>
<dbReference type="PANTHER" id="PTHR31451">
    <property type="match status" value="1"/>
</dbReference>
<name>A9AX13_HERA2</name>
<dbReference type="InParanoid" id="A9AX13"/>
<keyword evidence="3 5" id="KW-0378">Hydrolase</keyword>
<reference evidence="8 9" key="1">
    <citation type="journal article" date="2011" name="Stand. Genomic Sci.">
        <title>Complete genome sequence of the filamentous gliding predatory bacterium Herpetosiphon aurantiacus type strain (114-95(T)).</title>
        <authorList>
            <person name="Kiss H."/>
            <person name="Nett M."/>
            <person name="Domin N."/>
            <person name="Martin K."/>
            <person name="Maresca J.A."/>
            <person name="Copeland A."/>
            <person name="Lapidus A."/>
            <person name="Lucas S."/>
            <person name="Berry K.W."/>
            <person name="Glavina Del Rio T."/>
            <person name="Dalin E."/>
            <person name="Tice H."/>
            <person name="Pitluck S."/>
            <person name="Richardson P."/>
            <person name="Bruce D."/>
            <person name="Goodwin L."/>
            <person name="Han C."/>
            <person name="Detter J.C."/>
            <person name="Schmutz J."/>
            <person name="Brettin T."/>
            <person name="Land M."/>
            <person name="Hauser L."/>
            <person name="Kyrpides N.C."/>
            <person name="Ivanova N."/>
            <person name="Goker M."/>
            <person name="Woyke T."/>
            <person name="Klenk H.P."/>
            <person name="Bryant D.A."/>
        </authorList>
    </citation>
    <scope>NUCLEOTIDE SEQUENCE [LARGE SCALE GENOMIC DNA]</scope>
    <source>
        <strain evidence="9">ATCC 23779 / DSM 785 / 114-95</strain>
    </source>
</reference>
<evidence type="ECO:0000256" key="3">
    <source>
        <dbReference type="ARBA" id="ARBA00022801"/>
    </source>
</evidence>
<dbReference type="PANTHER" id="PTHR31451:SF66">
    <property type="entry name" value="GLYCOSIDE HYDROLASE FAMILY 5 DOMAIN-CONTAINING PROTEIN"/>
    <property type="match status" value="1"/>
</dbReference>